<feature type="domain" description="Glycosyltransferase subfamily 4-like N-terminal" evidence="2">
    <location>
        <begin position="21"/>
        <end position="161"/>
    </location>
</feature>
<keyword evidence="4" id="KW-1185">Reference proteome</keyword>
<proteinExistence type="predicted"/>
<dbReference type="SUPFAM" id="SSF53756">
    <property type="entry name" value="UDP-Glycosyltransferase/glycogen phosphorylase"/>
    <property type="match status" value="1"/>
</dbReference>
<dbReference type="RefSeq" id="WP_126826596.1">
    <property type="nucleotide sequence ID" value="NZ_PIQG01000002.1"/>
</dbReference>
<dbReference type="Proteomes" id="UP000288279">
    <property type="component" value="Unassembled WGS sequence"/>
</dbReference>
<feature type="domain" description="Glycosyl transferase family 1" evidence="1">
    <location>
        <begin position="203"/>
        <end position="358"/>
    </location>
</feature>
<evidence type="ECO:0008006" key="5">
    <source>
        <dbReference type="Google" id="ProtNLM"/>
    </source>
</evidence>
<comment type="caution">
    <text evidence="3">The sequence shown here is derived from an EMBL/GenBank/DDBJ whole genome shotgun (WGS) entry which is preliminary data.</text>
</comment>
<evidence type="ECO:0000313" key="3">
    <source>
        <dbReference type="EMBL" id="RUO78391.1"/>
    </source>
</evidence>
<dbReference type="InterPro" id="IPR001296">
    <property type="entry name" value="Glyco_trans_1"/>
</dbReference>
<reference evidence="3 4" key="1">
    <citation type="journal article" date="2011" name="Front. Microbiol.">
        <title>Genomic signatures of strain selection and enhancement in Bacillus atrophaeus var. globigii, a historical biowarfare simulant.</title>
        <authorList>
            <person name="Gibbons H.S."/>
            <person name="Broomall S.M."/>
            <person name="McNew L.A."/>
            <person name="Daligault H."/>
            <person name="Chapman C."/>
            <person name="Bruce D."/>
            <person name="Karavis M."/>
            <person name="Krepps M."/>
            <person name="McGregor P.A."/>
            <person name="Hong C."/>
            <person name="Park K.H."/>
            <person name="Akmal A."/>
            <person name="Feldman A."/>
            <person name="Lin J.S."/>
            <person name="Chang W.E."/>
            <person name="Higgs B.W."/>
            <person name="Demirev P."/>
            <person name="Lindquist J."/>
            <person name="Liem A."/>
            <person name="Fochler E."/>
            <person name="Read T.D."/>
            <person name="Tapia R."/>
            <person name="Johnson S."/>
            <person name="Bishop-Lilly K.A."/>
            <person name="Detter C."/>
            <person name="Han C."/>
            <person name="Sozhamannan S."/>
            <person name="Rosenzweig C.N."/>
            <person name="Skowronski E.W."/>
        </authorList>
    </citation>
    <scope>NUCLEOTIDE SEQUENCE [LARGE SCALE GENOMIC DNA]</scope>
    <source>
        <strain evidence="3 4">PIT1</strain>
    </source>
</reference>
<dbReference type="AlphaFoldDB" id="A0A432ZK94"/>
<dbReference type="GO" id="GO:0016757">
    <property type="term" value="F:glycosyltransferase activity"/>
    <property type="evidence" value="ECO:0007669"/>
    <property type="project" value="InterPro"/>
</dbReference>
<dbReference type="CDD" id="cd03808">
    <property type="entry name" value="GT4_CapM-like"/>
    <property type="match status" value="1"/>
</dbReference>
<name>A0A432ZK94_9GAMM</name>
<protein>
    <recommendedName>
        <fullName evidence="5">Glycosyltransferase family 1 protein</fullName>
    </recommendedName>
</protein>
<evidence type="ECO:0000259" key="2">
    <source>
        <dbReference type="Pfam" id="PF13477"/>
    </source>
</evidence>
<dbReference type="GO" id="GO:1901135">
    <property type="term" value="P:carbohydrate derivative metabolic process"/>
    <property type="evidence" value="ECO:0007669"/>
    <property type="project" value="UniProtKB-ARBA"/>
</dbReference>
<dbReference type="Gene3D" id="3.40.50.2000">
    <property type="entry name" value="Glycogen Phosphorylase B"/>
    <property type="match status" value="2"/>
</dbReference>
<evidence type="ECO:0000313" key="4">
    <source>
        <dbReference type="Proteomes" id="UP000288279"/>
    </source>
</evidence>
<gene>
    <name evidence="3" type="ORF">CWI83_05010</name>
</gene>
<dbReference type="Pfam" id="PF13477">
    <property type="entry name" value="Glyco_trans_4_2"/>
    <property type="match status" value="1"/>
</dbReference>
<dbReference type="PANTHER" id="PTHR12526">
    <property type="entry name" value="GLYCOSYLTRANSFERASE"/>
    <property type="match status" value="1"/>
</dbReference>
<sequence length="379" mass="42658">MNSYDILILANSPFTVINFRTELIEELISLGHRVTVLCPSECSLISETNSLASFKKMGVMHIPLKIERTSDSLFGELRCIMSISNTVRKLKPYAILNFTIKANLYGSIAALFSRKTKVFSNITGLGHALAGVTEIWSLKGNFFKSLYRLALIRNEKVFFQNRDDLQFFSENKLLSQSKAVLINGSGVCTQKFKTGRKKNCVPPIRFLFVGRLLRTKGILEYLEAAVQISKSRELIEFWVVGGADDNPANVEKSRLECYEKVNTIKFLGHRNDMKQVYEQCNVFVLPSYREGTPKSALEAMSMSMPIITTDAPGCRETVEVGANGYLIPTKDVAELVNAMMNFVEEPTLIDKMGAESRQMAIRKFDVKLINEKIISTIMQ</sequence>
<dbReference type="EMBL" id="PIQG01000002">
    <property type="protein sequence ID" value="RUO78391.1"/>
    <property type="molecule type" value="Genomic_DNA"/>
</dbReference>
<dbReference type="OrthoDB" id="9775208at2"/>
<dbReference type="InterPro" id="IPR028098">
    <property type="entry name" value="Glyco_trans_4-like_N"/>
</dbReference>
<evidence type="ECO:0000259" key="1">
    <source>
        <dbReference type="Pfam" id="PF00534"/>
    </source>
</evidence>
<accession>A0A432ZK94</accession>
<dbReference type="Pfam" id="PF00534">
    <property type="entry name" value="Glycos_transf_1"/>
    <property type="match status" value="1"/>
</dbReference>
<dbReference type="PANTHER" id="PTHR12526:SF638">
    <property type="entry name" value="SPORE COAT PROTEIN SA"/>
    <property type="match status" value="1"/>
</dbReference>
<organism evidence="3 4">
    <name type="scientific">Pseudidiomarina taiwanensis</name>
    <dbReference type="NCBI Taxonomy" id="337250"/>
    <lineage>
        <taxon>Bacteria</taxon>
        <taxon>Pseudomonadati</taxon>
        <taxon>Pseudomonadota</taxon>
        <taxon>Gammaproteobacteria</taxon>
        <taxon>Alteromonadales</taxon>
        <taxon>Idiomarinaceae</taxon>
        <taxon>Pseudidiomarina</taxon>
    </lineage>
</organism>